<feature type="chain" id="PRO_5032509009" evidence="2">
    <location>
        <begin position="29"/>
        <end position="97"/>
    </location>
</feature>
<reference evidence="3" key="1">
    <citation type="submission" date="2020-09" db="EMBL/GenBank/DDBJ databases">
        <title>Genome-Enabled Discovery of Anthraquinone Biosynthesis in Senna tora.</title>
        <authorList>
            <person name="Kang S.-H."/>
            <person name="Pandey R.P."/>
            <person name="Lee C.-M."/>
            <person name="Sim J.-S."/>
            <person name="Jeong J.-T."/>
            <person name="Choi B.-S."/>
            <person name="Jung M."/>
            <person name="Ginzburg D."/>
            <person name="Zhao K."/>
            <person name="Won S.Y."/>
            <person name="Oh T.-J."/>
            <person name="Yu Y."/>
            <person name="Kim N.-H."/>
            <person name="Lee O.R."/>
            <person name="Lee T.-H."/>
            <person name="Bashyal P."/>
            <person name="Kim T.-S."/>
            <person name="Lee W.-H."/>
            <person name="Kawkins C."/>
            <person name="Kim C.-K."/>
            <person name="Kim J.S."/>
            <person name="Ahn B.O."/>
            <person name="Rhee S.Y."/>
            <person name="Sohng J.K."/>
        </authorList>
    </citation>
    <scope>NUCLEOTIDE SEQUENCE</scope>
    <source>
        <tissue evidence="3">Leaf</tissue>
    </source>
</reference>
<gene>
    <name evidence="3" type="ORF">G2W53_034568</name>
</gene>
<name>A0A834W912_9FABA</name>
<feature type="compositionally biased region" description="Basic and acidic residues" evidence="1">
    <location>
        <begin position="38"/>
        <end position="47"/>
    </location>
</feature>
<keyword evidence="2" id="KW-0732">Signal</keyword>
<keyword evidence="4" id="KW-1185">Reference proteome</keyword>
<sequence length="97" mass="11369">MDGSGSRSSMWSRLRIVRALMALPLCNYNLIPMIQQNGRDDDNHNENHDDEMNDDDDVVDDITDQESPAPLLLNPNQCLWYRQRLQPFLKREFGYTQ</sequence>
<evidence type="ECO:0000313" key="3">
    <source>
        <dbReference type="EMBL" id="KAF7813592.1"/>
    </source>
</evidence>
<dbReference type="Proteomes" id="UP000634136">
    <property type="component" value="Unassembled WGS sequence"/>
</dbReference>
<accession>A0A834W912</accession>
<dbReference type="AlphaFoldDB" id="A0A834W912"/>
<feature type="compositionally biased region" description="Acidic residues" evidence="1">
    <location>
        <begin position="48"/>
        <end position="64"/>
    </location>
</feature>
<evidence type="ECO:0000256" key="1">
    <source>
        <dbReference type="SAM" id="MobiDB-lite"/>
    </source>
</evidence>
<evidence type="ECO:0000313" key="4">
    <source>
        <dbReference type="Proteomes" id="UP000634136"/>
    </source>
</evidence>
<dbReference type="EMBL" id="JAAIUW010000010">
    <property type="protein sequence ID" value="KAF7813592.1"/>
    <property type="molecule type" value="Genomic_DNA"/>
</dbReference>
<feature type="region of interest" description="Disordered" evidence="1">
    <location>
        <begin position="35"/>
        <end position="70"/>
    </location>
</feature>
<comment type="caution">
    <text evidence="3">The sequence shown here is derived from an EMBL/GenBank/DDBJ whole genome shotgun (WGS) entry which is preliminary data.</text>
</comment>
<feature type="signal peptide" evidence="2">
    <location>
        <begin position="1"/>
        <end position="28"/>
    </location>
</feature>
<evidence type="ECO:0000256" key="2">
    <source>
        <dbReference type="SAM" id="SignalP"/>
    </source>
</evidence>
<organism evidence="3 4">
    <name type="scientific">Senna tora</name>
    <dbReference type="NCBI Taxonomy" id="362788"/>
    <lineage>
        <taxon>Eukaryota</taxon>
        <taxon>Viridiplantae</taxon>
        <taxon>Streptophyta</taxon>
        <taxon>Embryophyta</taxon>
        <taxon>Tracheophyta</taxon>
        <taxon>Spermatophyta</taxon>
        <taxon>Magnoliopsida</taxon>
        <taxon>eudicotyledons</taxon>
        <taxon>Gunneridae</taxon>
        <taxon>Pentapetalae</taxon>
        <taxon>rosids</taxon>
        <taxon>fabids</taxon>
        <taxon>Fabales</taxon>
        <taxon>Fabaceae</taxon>
        <taxon>Caesalpinioideae</taxon>
        <taxon>Cassia clade</taxon>
        <taxon>Senna</taxon>
    </lineage>
</organism>
<protein>
    <submittedName>
        <fullName evidence="3">Uncharacterized protein</fullName>
    </submittedName>
</protein>
<proteinExistence type="predicted"/>